<sequence length="167" mass="18999">MGTTANNVEIIILSDDEEEASENDPACTESSVYIVEPEKQMLQIFKKNVCVEFGTFLKGKSPPNAPNQVHDYTPVFGLVSTFLDEADKQDDRAAAVLRLGAAEEFIRHVNVPRVISSLQRQLVTADFTPEFRQKLQAFYRRFLFPVELKNLKNSKVEFFFNIVLHSL</sequence>
<proteinExistence type="predicted"/>
<reference evidence="1" key="2">
    <citation type="submission" date="2004-02" db="EMBL/GenBank/DDBJ databases">
        <authorList>
            <consortium name="Genoscope"/>
            <consortium name="Whitehead Institute Centre for Genome Research"/>
        </authorList>
    </citation>
    <scope>NUCLEOTIDE SEQUENCE</scope>
</reference>
<gene>
    <name evidence="1" type="ORF">GSTENG00015748001</name>
</gene>
<dbReference type="KEGG" id="tng:GSTEN00015748G001"/>
<organism evidence="1">
    <name type="scientific">Tetraodon nigroviridis</name>
    <name type="common">Spotted green pufferfish</name>
    <name type="synonym">Chelonodon nigroviridis</name>
    <dbReference type="NCBI Taxonomy" id="99883"/>
    <lineage>
        <taxon>Eukaryota</taxon>
        <taxon>Metazoa</taxon>
        <taxon>Chordata</taxon>
        <taxon>Craniata</taxon>
        <taxon>Vertebrata</taxon>
        <taxon>Euteleostomi</taxon>
        <taxon>Actinopterygii</taxon>
        <taxon>Neopterygii</taxon>
        <taxon>Teleostei</taxon>
        <taxon>Neoteleostei</taxon>
        <taxon>Acanthomorphata</taxon>
        <taxon>Eupercaria</taxon>
        <taxon>Tetraodontiformes</taxon>
        <taxon>Tetradontoidea</taxon>
        <taxon>Tetraodontidae</taxon>
        <taxon>Tetraodon</taxon>
    </lineage>
</organism>
<name>Q4SMI1_TETNG</name>
<protein>
    <submittedName>
        <fullName evidence="1">(spotted green pufferfish) hypothetical protein</fullName>
    </submittedName>
</protein>
<dbReference type="EMBL" id="CAAE01014547">
    <property type="protein sequence ID" value="CAF98151.1"/>
    <property type="molecule type" value="Genomic_DNA"/>
</dbReference>
<reference evidence="1" key="1">
    <citation type="journal article" date="2004" name="Nature">
        <title>Genome duplication in the teleost fish Tetraodon nigroviridis reveals the early vertebrate proto-karyotype.</title>
        <authorList>
            <person name="Jaillon O."/>
            <person name="Aury J.-M."/>
            <person name="Brunet F."/>
            <person name="Petit J.-L."/>
            <person name="Stange-Thomann N."/>
            <person name="Mauceli E."/>
            <person name="Bouneau L."/>
            <person name="Fischer C."/>
            <person name="Ozouf-Costaz C."/>
            <person name="Bernot A."/>
            <person name="Nicaud S."/>
            <person name="Jaffe D."/>
            <person name="Fisher S."/>
            <person name="Lutfalla G."/>
            <person name="Dossat C."/>
            <person name="Segurens B."/>
            <person name="Dasilva C."/>
            <person name="Salanoubat M."/>
            <person name="Levy M."/>
            <person name="Boudet N."/>
            <person name="Castellano S."/>
            <person name="Anthouard V."/>
            <person name="Jubin C."/>
            <person name="Castelli V."/>
            <person name="Katinka M."/>
            <person name="Vacherie B."/>
            <person name="Biemont C."/>
            <person name="Skalli Z."/>
            <person name="Cattolico L."/>
            <person name="Poulain J."/>
            <person name="De Berardinis V."/>
            <person name="Cruaud C."/>
            <person name="Duprat S."/>
            <person name="Brottier P."/>
            <person name="Coutanceau J.-P."/>
            <person name="Gouzy J."/>
            <person name="Parra G."/>
            <person name="Lardier G."/>
            <person name="Chapple C."/>
            <person name="McKernan K.J."/>
            <person name="McEwan P."/>
            <person name="Bosak S."/>
            <person name="Kellis M."/>
            <person name="Volff J.-N."/>
            <person name="Guigo R."/>
            <person name="Zody M.C."/>
            <person name="Mesirov J."/>
            <person name="Lindblad-Toh K."/>
            <person name="Birren B."/>
            <person name="Nusbaum C."/>
            <person name="Kahn D."/>
            <person name="Robinson-Rechavi M."/>
            <person name="Laudet V."/>
            <person name="Schachter V."/>
            <person name="Quetier F."/>
            <person name="Saurin W."/>
            <person name="Scarpelli C."/>
            <person name="Wincker P."/>
            <person name="Lander E.S."/>
            <person name="Weissenbach J."/>
            <person name="Roest Crollius H."/>
        </authorList>
    </citation>
    <scope>NUCLEOTIDE SEQUENCE [LARGE SCALE GENOMIC DNA]</scope>
</reference>
<accession>Q4SMI1</accession>
<dbReference type="OrthoDB" id="266020at2759"/>
<evidence type="ECO:0000313" key="1">
    <source>
        <dbReference type="EMBL" id="CAF98151.1"/>
    </source>
</evidence>
<dbReference type="AlphaFoldDB" id="Q4SMI1"/>
<comment type="caution">
    <text evidence="1">The sequence shown here is derived from an EMBL/GenBank/DDBJ whole genome shotgun (WGS) entry which is preliminary data.</text>
</comment>